<dbReference type="PANTHER" id="PTHR30050">
    <property type="entry name" value="CHROMOSOMAL REPLICATION INITIATOR PROTEIN DNAA"/>
    <property type="match status" value="1"/>
</dbReference>
<dbReference type="PANTHER" id="PTHR30050:SF10">
    <property type="entry name" value="PHAGE-LIKE ELEMENT PBSX PROTEIN XKDC"/>
    <property type="match status" value="1"/>
</dbReference>
<proteinExistence type="predicted"/>
<evidence type="ECO:0000313" key="3">
    <source>
        <dbReference type="Proteomes" id="UP000251431"/>
    </source>
</evidence>
<dbReference type="SUPFAM" id="SSF52540">
    <property type="entry name" value="P-loop containing nucleoside triphosphate hydrolases"/>
    <property type="match status" value="1"/>
</dbReference>
<dbReference type="Proteomes" id="UP000251431">
    <property type="component" value="Unassembled WGS sequence"/>
</dbReference>
<dbReference type="Pfam" id="PF00308">
    <property type="entry name" value="Bac_DnaA"/>
    <property type="match status" value="1"/>
</dbReference>
<dbReference type="NCBIfam" id="NF005378">
    <property type="entry name" value="PRK06921.1"/>
    <property type="match status" value="1"/>
</dbReference>
<accession>A0A2X0Z9E1</accession>
<dbReference type="GO" id="GO:0006260">
    <property type="term" value="P:DNA replication"/>
    <property type="evidence" value="ECO:0007669"/>
    <property type="project" value="TreeGrafter"/>
</dbReference>
<feature type="domain" description="Chromosomal replication initiator protein DnaA ATPAse" evidence="1">
    <location>
        <begin position="92"/>
        <end position="164"/>
    </location>
</feature>
<reference evidence="2 3" key="1">
    <citation type="submission" date="2018-06" db="EMBL/GenBank/DDBJ databases">
        <authorList>
            <consortium name="Pathogen Informatics"/>
            <person name="Doyle S."/>
        </authorList>
    </citation>
    <scope>NUCLEOTIDE SEQUENCE [LARGE SCALE GENOMIC DNA]</scope>
    <source>
        <strain evidence="2 3">NCTC7582</strain>
    </source>
</reference>
<sequence>MKVDEDERSITYGKSFQIWVDCSCEKQKIANKLIKASEITDNFKAMTFANYYTEGQSSLVVEAKDLAMRYFKEFEKPVTGLTEAEEMAVGIAVLGQPGFGKTHLLSALSNNMMLKKLKSVLYFPYVEGFDDLRDDFEKLQAKLIRMKEVDILFIDDLFKPVNKRDRNGEVALDKDNMPIKIPQASSWEIKQIYSVVNYRYMNKKPIFLSSELDFDQMILLDEALGTRLYQMCKRYFLIIDKDLSLNYRLK</sequence>
<gene>
    <name evidence="2" type="primary">xkdC3</name>
    <name evidence="2" type="ORF">NCTC7582_01626</name>
</gene>
<dbReference type="InterPro" id="IPR027417">
    <property type="entry name" value="P-loop_NTPase"/>
</dbReference>
<dbReference type="AlphaFoldDB" id="A0A2X0Z9E1"/>
<name>A0A2X0Z9E1_9BACI</name>
<dbReference type="Gene3D" id="3.40.50.300">
    <property type="entry name" value="P-loop containing nucleotide triphosphate hydrolases"/>
    <property type="match status" value="1"/>
</dbReference>
<organism evidence="2 3">
    <name type="scientific">Lysinibacillus capsici</name>
    <dbReference type="NCBI Taxonomy" id="2115968"/>
    <lineage>
        <taxon>Bacteria</taxon>
        <taxon>Bacillati</taxon>
        <taxon>Bacillota</taxon>
        <taxon>Bacilli</taxon>
        <taxon>Bacillales</taxon>
        <taxon>Bacillaceae</taxon>
        <taxon>Lysinibacillus</taxon>
    </lineage>
</organism>
<evidence type="ECO:0000313" key="2">
    <source>
        <dbReference type="EMBL" id="SPT98372.1"/>
    </source>
</evidence>
<evidence type="ECO:0000259" key="1">
    <source>
        <dbReference type="Pfam" id="PF00308"/>
    </source>
</evidence>
<protein>
    <submittedName>
        <fullName evidence="2">Chromosomal replication initiator protein dnaA</fullName>
    </submittedName>
</protein>
<dbReference type="InterPro" id="IPR013317">
    <property type="entry name" value="DnaA_dom"/>
</dbReference>
<dbReference type="EMBL" id="UAQE01000001">
    <property type="protein sequence ID" value="SPT98372.1"/>
    <property type="molecule type" value="Genomic_DNA"/>
</dbReference>